<evidence type="ECO:0000313" key="4">
    <source>
        <dbReference type="Proteomes" id="UP001474120"/>
    </source>
</evidence>
<dbReference type="InterPro" id="IPR001258">
    <property type="entry name" value="NHL_repeat"/>
</dbReference>
<dbReference type="PANTHER" id="PTHR24104:SF25">
    <property type="entry name" value="PROTEIN LIN-41"/>
    <property type="match status" value="1"/>
</dbReference>
<evidence type="ECO:0000256" key="2">
    <source>
        <dbReference type="PROSITE-ProRule" id="PRU00504"/>
    </source>
</evidence>
<dbReference type="PROSITE" id="PS51257">
    <property type="entry name" value="PROKAR_LIPOPROTEIN"/>
    <property type="match status" value="1"/>
</dbReference>
<dbReference type="InterPro" id="IPR011042">
    <property type="entry name" value="6-blade_b-propeller_TolB-like"/>
</dbReference>
<dbReference type="PROSITE" id="PS51125">
    <property type="entry name" value="NHL"/>
    <property type="match status" value="1"/>
</dbReference>
<gene>
    <name evidence="3" type="ORF">AABB81_04330</name>
</gene>
<reference evidence="3 4" key="1">
    <citation type="submission" date="2024-04" db="EMBL/GenBank/DDBJ databases">
        <title>whole genome sequencing of Lutimonas vermicola strain IMCC1616.</title>
        <authorList>
            <person name="Bae S.S."/>
        </authorList>
    </citation>
    <scope>NUCLEOTIDE SEQUENCE [LARGE SCALE GENOMIC DNA]</scope>
    <source>
        <strain evidence="3 4">IMCC1616</strain>
    </source>
</reference>
<evidence type="ECO:0008006" key="5">
    <source>
        <dbReference type="Google" id="ProtNLM"/>
    </source>
</evidence>
<feature type="repeat" description="NHL" evidence="2">
    <location>
        <begin position="246"/>
        <end position="289"/>
    </location>
</feature>
<dbReference type="PANTHER" id="PTHR24104">
    <property type="entry name" value="E3 UBIQUITIN-PROTEIN LIGASE NHLRC1-RELATED"/>
    <property type="match status" value="1"/>
</dbReference>
<evidence type="ECO:0000256" key="1">
    <source>
        <dbReference type="ARBA" id="ARBA00022737"/>
    </source>
</evidence>
<keyword evidence="4" id="KW-1185">Reference proteome</keyword>
<evidence type="ECO:0000313" key="3">
    <source>
        <dbReference type="EMBL" id="MEL4455109.1"/>
    </source>
</evidence>
<name>A0ABU9KYD0_9FLAO</name>
<accession>A0ABU9KYD0</accession>
<proteinExistence type="predicted"/>
<dbReference type="InterPro" id="IPR050952">
    <property type="entry name" value="TRIM-NHL_E3_ligases"/>
</dbReference>
<protein>
    <recommendedName>
        <fullName evidence="5">6-bladed beta-propeller</fullName>
    </recommendedName>
</protein>
<sequence length="361" mass="41573">MKIIHPLLYLITVFAVFSSCSPKLQPDQKSNAADKIFYPKNADTAHFQYLKGISTNKDIEKQSRFEESVIGASKLEFMSKPYGITVEKSKIYVADIGLKGLNIIDLETESFTQFKPFHKDLTFVLSAFVDTNDDRYILDSKTATIMVFDNKGKLKYDFKVPENERPSRIRIKGDRIYISDLATKRINIYSKETHQWIDQIPKKDVIVENDDFVYMPMDFDLDDEFVYILDAGAYKVKVYDHEANLVKSFGGQGNGYGLFNRPKSIAVDREGNILVVDSTTRLVQVFNREGQALLSFGFPYQIEEDKWAPGIMFPTSMAIDYNNNDYFKQFVDSRYRLKYVVYVVNQTGGKNLMAYGRIELK</sequence>
<organism evidence="3 4">
    <name type="scientific">Lutimonas vermicola</name>
    <dbReference type="NCBI Taxonomy" id="414288"/>
    <lineage>
        <taxon>Bacteria</taxon>
        <taxon>Pseudomonadati</taxon>
        <taxon>Bacteroidota</taxon>
        <taxon>Flavobacteriia</taxon>
        <taxon>Flavobacteriales</taxon>
        <taxon>Flavobacteriaceae</taxon>
        <taxon>Lutimonas</taxon>
    </lineage>
</organism>
<dbReference type="Proteomes" id="UP001474120">
    <property type="component" value="Unassembled WGS sequence"/>
</dbReference>
<keyword evidence="1" id="KW-0677">Repeat</keyword>
<comment type="caution">
    <text evidence="3">The sequence shown here is derived from an EMBL/GenBank/DDBJ whole genome shotgun (WGS) entry which is preliminary data.</text>
</comment>
<dbReference type="Pfam" id="PF01436">
    <property type="entry name" value="NHL"/>
    <property type="match status" value="1"/>
</dbReference>
<dbReference type="SUPFAM" id="SSF63829">
    <property type="entry name" value="Calcium-dependent phosphotriesterase"/>
    <property type="match status" value="1"/>
</dbReference>
<dbReference type="Gene3D" id="2.120.10.30">
    <property type="entry name" value="TolB, C-terminal domain"/>
    <property type="match status" value="2"/>
</dbReference>
<dbReference type="RefSeq" id="WP_342158869.1">
    <property type="nucleotide sequence ID" value="NZ_JBCDNA010000001.1"/>
</dbReference>
<dbReference type="EMBL" id="JBCDNA010000001">
    <property type="protein sequence ID" value="MEL4455109.1"/>
    <property type="molecule type" value="Genomic_DNA"/>
</dbReference>